<dbReference type="InterPro" id="IPR036962">
    <property type="entry name" value="Glyco_hydro_3_N_sf"/>
</dbReference>
<keyword evidence="5" id="KW-0732">Signal</keyword>
<accession>A0ABW1IUA6</accession>
<dbReference type="EC" id="3.2.1.52" evidence="7"/>
<dbReference type="PANTHER" id="PTHR30480">
    <property type="entry name" value="BETA-HEXOSAMINIDASE-RELATED"/>
    <property type="match status" value="1"/>
</dbReference>
<dbReference type="PROSITE" id="PS51257">
    <property type="entry name" value="PROKAR_LIPOPROTEIN"/>
    <property type="match status" value="1"/>
</dbReference>
<evidence type="ECO:0000256" key="4">
    <source>
        <dbReference type="SAM" id="MobiDB-lite"/>
    </source>
</evidence>
<evidence type="ECO:0000313" key="8">
    <source>
        <dbReference type="Proteomes" id="UP001596250"/>
    </source>
</evidence>
<dbReference type="InterPro" id="IPR001764">
    <property type="entry name" value="Glyco_hydro_3_N"/>
</dbReference>
<keyword evidence="3 7" id="KW-0326">Glycosidase</keyword>
<dbReference type="Gene3D" id="3.20.20.300">
    <property type="entry name" value="Glycoside hydrolase, family 3, N-terminal domain"/>
    <property type="match status" value="1"/>
</dbReference>
<protein>
    <submittedName>
        <fullName evidence="7">Beta-N-acetylhexosaminidase</fullName>
        <ecNumber evidence="7">3.2.1.52</ecNumber>
    </submittedName>
</protein>
<keyword evidence="8" id="KW-1185">Reference proteome</keyword>
<organism evidence="7 8">
    <name type="scientific">Marinicrinis lubricantis</name>
    <dbReference type="NCBI Taxonomy" id="2086470"/>
    <lineage>
        <taxon>Bacteria</taxon>
        <taxon>Bacillati</taxon>
        <taxon>Bacillota</taxon>
        <taxon>Bacilli</taxon>
        <taxon>Bacillales</taxon>
        <taxon>Paenibacillaceae</taxon>
    </lineage>
</organism>
<evidence type="ECO:0000256" key="2">
    <source>
        <dbReference type="ARBA" id="ARBA00022801"/>
    </source>
</evidence>
<dbReference type="EMBL" id="JBHSQV010000184">
    <property type="protein sequence ID" value="MFC5988705.1"/>
    <property type="molecule type" value="Genomic_DNA"/>
</dbReference>
<evidence type="ECO:0000256" key="3">
    <source>
        <dbReference type="ARBA" id="ARBA00023295"/>
    </source>
</evidence>
<dbReference type="InterPro" id="IPR017853">
    <property type="entry name" value="GH"/>
</dbReference>
<dbReference type="Pfam" id="PF00933">
    <property type="entry name" value="Glyco_hydro_3"/>
    <property type="match status" value="1"/>
</dbReference>
<sequence>MNVPWKGWICCLSLCFIVFSTGCASHTDSGNPASPPSQQQVPNPAENDSEDAVQTPAEPSEPDISKEIERMSLDEKLGQMVLIGKEGTSINDTDIEMMDQYKVGGFIFYQDNIETLTQTVSLMDQLKAHHSDNDPPLLLSVDQEGGMVSRMPSELKALPGNGEVGPLNNPELSFEMGRMLAKQLQLAGMNMNFAPVMDVNSNLNNPIIGERSFSSDPMVVSKLGIETMKGMQQEGTISVIKHFPGHGDTSVDSHLELPRLDKTKEQLEQTELVPFQEAVKANADVIMMAHILVPALDQQRPSSLSSKIVRGLLRDELEYDHVVMTDDLTMKGITNHYSIEDAAVLAVQADVDLLLIAHDADLAKQVLRRLKSEVEQGTIPMDEINDSVYRILDLKSKYLLIDEEDEQLDLQQVNQEINSLLEEYGL</sequence>
<evidence type="ECO:0000256" key="1">
    <source>
        <dbReference type="ARBA" id="ARBA00005336"/>
    </source>
</evidence>
<evidence type="ECO:0000259" key="6">
    <source>
        <dbReference type="Pfam" id="PF00933"/>
    </source>
</evidence>
<gene>
    <name evidence="7" type="primary">nagZ</name>
    <name evidence="7" type="ORF">ACFPXP_20065</name>
</gene>
<comment type="caution">
    <text evidence="7">The sequence shown here is derived from an EMBL/GenBank/DDBJ whole genome shotgun (WGS) entry which is preliminary data.</text>
</comment>
<reference evidence="8" key="1">
    <citation type="journal article" date="2019" name="Int. J. Syst. Evol. Microbiol.">
        <title>The Global Catalogue of Microorganisms (GCM) 10K type strain sequencing project: providing services to taxonomists for standard genome sequencing and annotation.</title>
        <authorList>
            <consortium name="The Broad Institute Genomics Platform"/>
            <consortium name="The Broad Institute Genome Sequencing Center for Infectious Disease"/>
            <person name="Wu L."/>
            <person name="Ma J."/>
        </authorList>
    </citation>
    <scope>NUCLEOTIDE SEQUENCE [LARGE SCALE GENOMIC DNA]</scope>
    <source>
        <strain evidence="8">CCM 8749</strain>
    </source>
</reference>
<keyword evidence="2 7" id="KW-0378">Hydrolase</keyword>
<feature type="region of interest" description="Disordered" evidence="4">
    <location>
        <begin position="27"/>
        <end position="65"/>
    </location>
</feature>
<feature type="signal peptide" evidence="5">
    <location>
        <begin position="1"/>
        <end position="26"/>
    </location>
</feature>
<feature type="domain" description="Glycoside hydrolase family 3 N-terminal" evidence="6">
    <location>
        <begin position="73"/>
        <end position="393"/>
    </location>
</feature>
<dbReference type="Proteomes" id="UP001596250">
    <property type="component" value="Unassembled WGS sequence"/>
</dbReference>
<dbReference type="PANTHER" id="PTHR30480:SF16">
    <property type="entry name" value="GLYCOSIDE HYDROLASE FAMILY 3 DOMAIN PROTEIN"/>
    <property type="match status" value="1"/>
</dbReference>
<proteinExistence type="inferred from homology"/>
<dbReference type="InterPro" id="IPR050226">
    <property type="entry name" value="NagZ_Beta-hexosaminidase"/>
</dbReference>
<comment type="similarity">
    <text evidence="1">Belongs to the glycosyl hydrolase 3 family.</text>
</comment>
<evidence type="ECO:0000313" key="7">
    <source>
        <dbReference type="EMBL" id="MFC5988705.1"/>
    </source>
</evidence>
<evidence type="ECO:0000256" key="5">
    <source>
        <dbReference type="SAM" id="SignalP"/>
    </source>
</evidence>
<dbReference type="NCBIfam" id="NF003740">
    <property type="entry name" value="PRK05337.1"/>
    <property type="match status" value="1"/>
</dbReference>
<name>A0ABW1IUA6_9BACL</name>
<feature type="chain" id="PRO_5046321531" evidence="5">
    <location>
        <begin position="27"/>
        <end position="426"/>
    </location>
</feature>
<dbReference type="SUPFAM" id="SSF51445">
    <property type="entry name" value="(Trans)glycosidases"/>
    <property type="match status" value="1"/>
</dbReference>
<feature type="compositionally biased region" description="Polar residues" evidence="4">
    <location>
        <begin position="27"/>
        <end position="42"/>
    </location>
</feature>
<dbReference type="RefSeq" id="WP_379896186.1">
    <property type="nucleotide sequence ID" value="NZ_CBCSCT010000006.1"/>
</dbReference>
<dbReference type="GO" id="GO:0004563">
    <property type="term" value="F:beta-N-acetylhexosaminidase activity"/>
    <property type="evidence" value="ECO:0007669"/>
    <property type="project" value="UniProtKB-EC"/>
</dbReference>